<dbReference type="Pfam" id="PF00849">
    <property type="entry name" value="PseudoU_synth_2"/>
    <property type="match status" value="1"/>
</dbReference>
<dbReference type="SUPFAM" id="SSF55174">
    <property type="entry name" value="Alpha-L RNA-binding motif"/>
    <property type="match status" value="1"/>
</dbReference>
<dbReference type="SUPFAM" id="SSF55120">
    <property type="entry name" value="Pseudouridine synthase"/>
    <property type="match status" value="1"/>
</dbReference>
<dbReference type="EC" id="5.4.99.-" evidence="8"/>
<dbReference type="PANTHER" id="PTHR21600:SF92">
    <property type="entry name" value="RIBOSOMAL LARGE SUBUNIT PSEUDOURIDINE SYNTHASE C"/>
    <property type="match status" value="1"/>
</dbReference>
<dbReference type="InterPro" id="IPR002942">
    <property type="entry name" value="S4_RNA-bd"/>
</dbReference>
<dbReference type="InterPro" id="IPR020103">
    <property type="entry name" value="PsdUridine_synth_cat_dom_sf"/>
</dbReference>
<comment type="function">
    <text evidence="2">Responsible for synthesis of pseudouridine from uracil at positions 955, 2504 and 2580 in 23S ribosomal RNA.</text>
</comment>
<dbReference type="GO" id="GO:0160141">
    <property type="term" value="F:23S rRNA pseudouridine(955/2504/2580) synthase activity"/>
    <property type="evidence" value="ECO:0007669"/>
    <property type="project" value="UniProtKB-EC"/>
</dbReference>
<dbReference type="SMART" id="SM00363">
    <property type="entry name" value="S4"/>
    <property type="match status" value="1"/>
</dbReference>
<dbReference type="NCBIfam" id="NF008249">
    <property type="entry name" value="PRK11025.1"/>
    <property type="match status" value="1"/>
</dbReference>
<dbReference type="PANTHER" id="PTHR21600">
    <property type="entry name" value="MITOCHONDRIAL RNA PSEUDOURIDINE SYNTHASE"/>
    <property type="match status" value="1"/>
</dbReference>
<dbReference type="InterPro" id="IPR036986">
    <property type="entry name" value="S4_RNA-bd_sf"/>
</dbReference>
<gene>
    <name evidence="10" type="primary">rluC</name>
    <name evidence="10" type="ORF">SNR37_002584</name>
</gene>
<dbReference type="Gene3D" id="3.30.2350.10">
    <property type="entry name" value="Pseudouridine synthase"/>
    <property type="match status" value="1"/>
</dbReference>
<evidence type="ECO:0000259" key="9">
    <source>
        <dbReference type="SMART" id="SM00363"/>
    </source>
</evidence>
<evidence type="ECO:0000256" key="7">
    <source>
        <dbReference type="PROSITE-ProRule" id="PRU00182"/>
    </source>
</evidence>
<keyword evidence="6 8" id="KW-0413">Isomerase</keyword>
<dbReference type="CDD" id="cd02869">
    <property type="entry name" value="PseudoU_synth_RluA_like"/>
    <property type="match status" value="1"/>
</dbReference>
<sequence>MNTENKAVQMVTVSDDEAGQRIDNFLLKRLKGVPKSRIYRILRKGEVRVNKKRVKPEYKIVAEDIVRIPPIRVSEETGLPSNKLNQVVQLEQQIVYEDDSLLVLNKPSGMAVHGGSGLSFGVIEALRSLRQDCRYLELVHRIDRDTSGLLVIAKKRSALREMHRQLREKVVQKDYLTLVHGQWPKSVRTVDAPLRKNAVASGERIVIVDQAEGKPSLTRYRIERRFADMTLMKASPVTGRTHQIRVHSLYEGHCIAGDDKYTDKALLAATEAKGLNRLFLHAWQIRFEHPATQKEMHLTAPLEPSLKRFCDQLDPL</sequence>
<name>A0ABU7G1H2_9ALTE</name>
<keyword evidence="11" id="KW-1185">Reference proteome</keyword>
<keyword evidence="4" id="KW-0698">rRNA processing</keyword>
<feature type="domain" description="RNA-binding S4" evidence="9">
    <location>
        <begin position="20"/>
        <end position="85"/>
    </location>
</feature>
<dbReference type="Pfam" id="PF01479">
    <property type="entry name" value="S4"/>
    <property type="match status" value="1"/>
</dbReference>
<reference evidence="11" key="1">
    <citation type="submission" date="2023-07" db="EMBL/GenBank/DDBJ databases">
        <title>Draft genome sequence of Agarivorans aestuarii strain ZMCS4, a CAZymes producing bacteria isolated from the marine brown algae Clodostephus spongiosus.</title>
        <authorList>
            <person name="Lorente B."/>
            <person name="Cabral C."/>
            <person name="Frias J."/>
            <person name="Faria J."/>
            <person name="Toubarro D."/>
        </authorList>
    </citation>
    <scope>NUCLEOTIDE SEQUENCE [LARGE SCALE GENOMIC DNA]</scope>
    <source>
        <strain evidence="11">ZMCS4</strain>
    </source>
</reference>
<dbReference type="EMBL" id="JAYDYW010000004">
    <property type="protein sequence ID" value="MEE1673170.1"/>
    <property type="molecule type" value="Genomic_DNA"/>
</dbReference>
<organism evidence="10 11">
    <name type="scientific">Agarivorans aestuarii</name>
    <dbReference type="NCBI Taxonomy" id="1563703"/>
    <lineage>
        <taxon>Bacteria</taxon>
        <taxon>Pseudomonadati</taxon>
        <taxon>Pseudomonadota</taxon>
        <taxon>Gammaproteobacteria</taxon>
        <taxon>Alteromonadales</taxon>
        <taxon>Alteromonadaceae</taxon>
        <taxon>Agarivorans</taxon>
    </lineage>
</organism>
<evidence type="ECO:0000256" key="4">
    <source>
        <dbReference type="ARBA" id="ARBA00022552"/>
    </source>
</evidence>
<evidence type="ECO:0000256" key="6">
    <source>
        <dbReference type="ARBA" id="ARBA00023235"/>
    </source>
</evidence>
<dbReference type="NCBIfam" id="TIGR00005">
    <property type="entry name" value="rluA_subfam"/>
    <property type="match status" value="1"/>
</dbReference>
<keyword evidence="5 7" id="KW-0694">RNA-binding</keyword>
<evidence type="ECO:0000256" key="2">
    <source>
        <dbReference type="ARBA" id="ARBA00002876"/>
    </source>
</evidence>
<proteinExistence type="inferred from homology"/>
<evidence type="ECO:0000256" key="5">
    <source>
        <dbReference type="ARBA" id="ARBA00022884"/>
    </source>
</evidence>
<dbReference type="Gene3D" id="3.10.290.10">
    <property type="entry name" value="RNA-binding S4 domain"/>
    <property type="match status" value="1"/>
</dbReference>
<dbReference type="PROSITE" id="PS50889">
    <property type="entry name" value="S4"/>
    <property type="match status" value="1"/>
</dbReference>
<evidence type="ECO:0000256" key="8">
    <source>
        <dbReference type="RuleBase" id="RU362028"/>
    </source>
</evidence>
<comment type="similarity">
    <text evidence="3 8">Belongs to the pseudouridine synthase RluA family.</text>
</comment>
<dbReference type="RefSeq" id="WP_329774523.1">
    <property type="nucleotide sequence ID" value="NZ_JAYDYW010000004.1"/>
</dbReference>
<evidence type="ECO:0000313" key="10">
    <source>
        <dbReference type="EMBL" id="MEE1673170.1"/>
    </source>
</evidence>
<comment type="caution">
    <text evidence="10">The sequence shown here is derived from an EMBL/GenBank/DDBJ whole genome shotgun (WGS) entry which is preliminary data.</text>
</comment>
<dbReference type="CDD" id="cd00165">
    <property type="entry name" value="S4"/>
    <property type="match status" value="1"/>
</dbReference>
<evidence type="ECO:0000256" key="3">
    <source>
        <dbReference type="ARBA" id="ARBA00010876"/>
    </source>
</evidence>
<comment type="catalytic activity">
    <reaction evidence="1">
        <text>uridine(955/2504/2580) in 23S rRNA = pseudouridine(955/2504/2580) in 23S rRNA</text>
        <dbReference type="Rhea" id="RHEA:42528"/>
        <dbReference type="Rhea" id="RHEA-COMP:10099"/>
        <dbReference type="Rhea" id="RHEA-COMP:10100"/>
        <dbReference type="ChEBI" id="CHEBI:65314"/>
        <dbReference type="ChEBI" id="CHEBI:65315"/>
        <dbReference type="EC" id="5.4.99.24"/>
    </reaction>
</comment>
<comment type="catalytic activity">
    <reaction evidence="8">
        <text>a uridine in RNA = a pseudouridine in RNA</text>
        <dbReference type="Rhea" id="RHEA:48348"/>
        <dbReference type="Rhea" id="RHEA-COMP:12068"/>
        <dbReference type="Rhea" id="RHEA-COMP:12069"/>
        <dbReference type="ChEBI" id="CHEBI:65314"/>
        <dbReference type="ChEBI" id="CHEBI:65315"/>
    </reaction>
</comment>
<evidence type="ECO:0000256" key="1">
    <source>
        <dbReference type="ARBA" id="ARBA00000381"/>
    </source>
</evidence>
<accession>A0ABU7G1H2</accession>
<dbReference type="InterPro" id="IPR006145">
    <property type="entry name" value="PsdUridine_synth_RsuA/RluA"/>
</dbReference>
<dbReference type="InterPro" id="IPR006225">
    <property type="entry name" value="PsdUridine_synth_RluC/D"/>
</dbReference>
<dbReference type="InterPro" id="IPR006224">
    <property type="entry name" value="PsdUridine_synth_RluA-like_CS"/>
</dbReference>
<dbReference type="Proteomes" id="UP001310248">
    <property type="component" value="Unassembled WGS sequence"/>
</dbReference>
<protein>
    <recommendedName>
        <fullName evidence="8">Pseudouridine synthase</fullName>
        <ecNumber evidence="8">5.4.99.-</ecNumber>
    </recommendedName>
</protein>
<dbReference type="InterPro" id="IPR050188">
    <property type="entry name" value="RluA_PseudoU_synthase"/>
</dbReference>
<evidence type="ECO:0000313" key="11">
    <source>
        <dbReference type="Proteomes" id="UP001310248"/>
    </source>
</evidence>
<dbReference type="PROSITE" id="PS01129">
    <property type="entry name" value="PSI_RLU"/>
    <property type="match status" value="1"/>
</dbReference>